<evidence type="ECO:0000313" key="1">
    <source>
        <dbReference type="EMBL" id="QWQ32521.1"/>
    </source>
</evidence>
<name>A0A8F1MCR7_9BACT</name>
<gene>
    <name evidence="1" type="ORF">KOY48_01530</name>
</gene>
<dbReference type="Gene3D" id="3.40.50.720">
    <property type="entry name" value="NAD(P)-binding Rossmann-like Domain"/>
    <property type="match status" value="1"/>
</dbReference>
<reference evidence="1" key="1">
    <citation type="submission" date="2021-06" db="EMBL/GenBank/DDBJ databases">
        <title>An adapted protocol for Saccharibacteria cultivation: two new species join this phylum of Candidate Phyla Radiations.</title>
        <authorList>
            <person name="Ibrahim A."/>
            <person name="Maatouk M."/>
            <person name="Zgheib R."/>
            <person name="Haddad G."/>
            <person name="Bou Khalil J."/>
            <person name="Raoult D."/>
            <person name="Bittar F."/>
        </authorList>
    </citation>
    <scope>NUCLEOTIDE SEQUENCE</scope>
    <source>
        <strain evidence="1">IHU1</strain>
    </source>
</reference>
<dbReference type="GO" id="GO:0005524">
    <property type="term" value="F:ATP binding"/>
    <property type="evidence" value="ECO:0007669"/>
    <property type="project" value="InterPro"/>
</dbReference>
<organism evidence="1 2">
    <name type="scientific">Candidatus Minimicrobia naudis</name>
    <dbReference type="NCBI Taxonomy" id="2841263"/>
    <lineage>
        <taxon>Bacteria</taxon>
        <taxon>Candidatus Saccharimonadota</taxon>
        <taxon>Candidatus Saccharimonadota incertae sedis</taxon>
        <taxon>Candidatus Minimicrobia</taxon>
    </lineage>
</organism>
<dbReference type="InterPro" id="IPR036565">
    <property type="entry name" value="Mur-like_cat_sf"/>
</dbReference>
<proteinExistence type="predicted"/>
<evidence type="ECO:0000313" key="2">
    <source>
        <dbReference type="Proteomes" id="UP000679129"/>
    </source>
</evidence>
<protein>
    <recommendedName>
        <fullName evidence="3">Mur ligase central domain-containing protein</fullName>
    </recommendedName>
</protein>
<dbReference type="KEGG" id="mnd:KOY48_01530"/>
<dbReference type="AlphaFoldDB" id="A0A8F1MCR7"/>
<sequence length="152" mass="16824">MKIVIAGFGVEGQSNLRYFREKFPKADFLVADEREKVDNLPENVAYQTGFSGLEDADLIVRSPSLPPKKIKTSGQIWSATNEFFAKCPAPIIGVTGTKGKGTTCSLIARFCARQVKPYIWSATSACQRWISCRKLKKMTSSFTNCPVFNCGI</sequence>
<dbReference type="SUPFAM" id="SSF53623">
    <property type="entry name" value="MurD-like peptide ligases, catalytic domain"/>
    <property type="match status" value="1"/>
</dbReference>
<dbReference type="Proteomes" id="UP000679129">
    <property type="component" value="Chromosome"/>
</dbReference>
<accession>A0A8F1MCR7</accession>
<dbReference type="Gene3D" id="3.40.1190.10">
    <property type="entry name" value="Mur-like, catalytic domain"/>
    <property type="match status" value="1"/>
</dbReference>
<dbReference type="EMBL" id="CP076460">
    <property type="protein sequence ID" value="QWQ32521.1"/>
    <property type="molecule type" value="Genomic_DNA"/>
</dbReference>
<keyword evidence="2" id="KW-1185">Reference proteome</keyword>
<evidence type="ECO:0008006" key="3">
    <source>
        <dbReference type="Google" id="ProtNLM"/>
    </source>
</evidence>